<name>A0A517Z978_9PLAN</name>
<keyword evidence="5" id="KW-1185">Reference proteome</keyword>
<sequence length="476" mass="51143">MRPHQRVPIASACGREGTILVGLAVFLFVLLPILALVLHTGLITLTRRQMQTAAHSAALEGLRHRDAVAVTWTDSANHPAGMWDACGEPPDQEAEPEAYAAWLECARRWSSGRHVQMVFDGDLHAGTESSVRLGAGPDVQFQETDGIAVPGTQFIASRKIVGVAPFRPHLEPNTIDDPHGDQLSGQYLPGTSHTEDADYVRDDFADPADPRYETSQTADAYLVRLRRTQPSGQPAPGLDAVAGVNSTGPTVPFLFGLGANTRAVQDSSAADPDNPDPAALWNRRQRGTIVRATAIAQARPAVTVGVPSSDVDRGLARFWIEANGWERLSAGDTAEVILDPDAGSFSGPGLDGVAETSDDIHGQFILREVVTLGDALDTLESLPEDIDLESGLERIVALYETLGTENRIVGFGRVRLETTSDPDVVQVHRLPPAVEPINASATFAKPVDPDFFDDAWAQFKELSVSVLAPARVRSID</sequence>
<gene>
    <name evidence="4" type="ORF">Mal4_33320</name>
</gene>
<dbReference type="InterPro" id="IPR028087">
    <property type="entry name" value="Tad_N"/>
</dbReference>
<keyword evidence="2" id="KW-1133">Transmembrane helix</keyword>
<dbReference type="OrthoDB" id="279002at2"/>
<dbReference type="KEGG" id="mri:Mal4_33320"/>
<feature type="compositionally biased region" description="Polar residues" evidence="1">
    <location>
        <begin position="183"/>
        <end position="192"/>
    </location>
</feature>
<dbReference type="EMBL" id="CP036275">
    <property type="protein sequence ID" value="QDU38999.1"/>
    <property type="molecule type" value="Genomic_DNA"/>
</dbReference>
<evidence type="ECO:0000313" key="5">
    <source>
        <dbReference type="Proteomes" id="UP000320496"/>
    </source>
</evidence>
<feature type="transmembrane region" description="Helical" evidence="2">
    <location>
        <begin position="20"/>
        <end position="42"/>
    </location>
</feature>
<evidence type="ECO:0000256" key="2">
    <source>
        <dbReference type="SAM" id="Phobius"/>
    </source>
</evidence>
<evidence type="ECO:0000313" key="4">
    <source>
        <dbReference type="EMBL" id="QDU38999.1"/>
    </source>
</evidence>
<evidence type="ECO:0000259" key="3">
    <source>
        <dbReference type="Pfam" id="PF13400"/>
    </source>
</evidence>
<keyword evidence="2" id="KW-0472">Membrane</keyword>
<feature type="domain" description="Putative Flp pilus-assembly TadG-like N-terminal" evidence="3">
    <location>
        <begin position="17"/>
        <end position="61"/>
    </location>
</feature>
<proteinExistence type="predicted"/>
<dbReference type="Proteomes" id="UP000320496">
    <property type="component" value="Chromosome"/>
</dbReference>
<feature type="region of interest" description="Disordered" evidence="1">
    <location>
        <begin position="171"/>
        <end position="195"/>
    </location>
</feature>
<dbReference type="Pfam" id="PF13400">
    <property type="entry name" value="Tad"/>
    <property type="match status" value="1"/>
</dbReference>
<dbReference type="AlphaFoldDB" id="A0A517Z978"/>
<protein>
    <recommendedName>
        <fullName evidence="3">Putative Flp pilus-assembly TadG-like N-terminal domain-containing protein</fullName>
    </recommendedName>
</protein>
<reference evidence="4 5" key="1">
    <citation type="submission" date="2019-02" db="EMBL/GenBank/DDBJ databases">
        <title>Deep-cultivation of Planctomycetes and their phenomic and genomic characterization uncovers novel biology.</title>
        <authorList>
            <person name="Wiegand S."/>
            <person name="Jogler M."/>
            <person name="Boedeker C."/>
            <person name="Pinto D."/>
            <person name="Vollmers J."/>
            <person name="Rivas-Marin E."/>
            <person name="Kohn T."/>
            <person name="Peeters S.H."/>
            <person name="Heuer A."/>
            <person name="Rast P."/>
            <person name="Oberbeckmann S."/>
            <person name="Bunk B."/>
            <person name="Jeske O."/>
            <person name="Meyerdierks A."/>
            <person name="Storesund J.E."/>
            <person name="Kallscheuer N."/>
            <person name="Luecker S."/>
            <person name="Lage O.M."/>
            <person name="Pohl T."/>
            <person name="Merkel B.J."/>
            <person name="Hornburger P."/>
            <person name="Mueller R.-W."/>
            <person name="Bruemmer F."/>
            <person name="Labrenz M."/>
            <person name="Spormann A.M."/>
            <person name="Op den Camp H."/>
            <person name="Overmann J."/>
            <person name="Amann R."/>
            <person name="Jetten M.S.M."/>
            <person name="Mascher T."/>
            <person name="Medema M.H."/>
            <person name="Devos D.P."/>
            <person name="Kaster A.-K."/>
            <person name="Ovreas L."/>
            <person name="Rohde M."/>
            <person name="Galperin M.Y."/>
            <person name="Jogler C."/>
        </authorList>
    </citation>
    <scope>NUCLEOTIDE SEQUENCE [LARGE SCALE GENOMIC DNA]</scope>
    <source>
        <strain evidence="4 5">Mal4</strain>
    </source>
</reference>
<organism evidence="4 5">
    <name type="scientific">Maioricimonas rarisocia</name>
    <dbReference type="NCBI Taxonomy" id="2528026"/>
    <lineage>
        <taxon>Bacteria</taxon>
        <taxon>Pseudomonadati</taxon>
        <taxon>Planctomycetota</taxon>
        <taxon>Planctomycetia</taxon>
        <taxon>Planctomycetales</taxon>
        <taxon>Planctomycetaceae</taxon>
        <taxon>Maioricimonas</taxon>
    </lineage>
</organism>
<keyword evidence="2" id="KW-0812">Transmembrane</keyword>
<accession>A0A517Z978</accession>
<evidence type="ECO:0000256" key="1">
    <source>
        <dbReference type="SAM" id="MobiDB-lite"/>
    </source>
</evidence>